<dbReference type="AlphaFoldDB" id="A0A3M7M175"/>
<reference evidence="1 2" key="1">
    <citation type="journal article" date="2014" name="PLoS ONE">
        <title>De novo Genome Assembly of the Fungal Plant Pathogen Pyrenophora semeniperda.</title>
        <authorList>
            <person name="Soliai M.M."/>
            <person name="Meyer S.E."/>
            <person name="Udall J.A."/>
            <person name="Elzinga D.E."/>
            <person name="Hermansen R.A."/>
            <person name="Bodily P.M."/>
            <person name="Hart A.A."/>
            <person name="Coleman C.E."/>
        </authorList>
    </citation>
    <scope>NUCLEOTIDE SEQUENCE [LARGE SCALE GENOMIC DNA]</scope>
    <source>
        <strain evidence="1 2">CCB06</strain>
        <tissue evidence="1">Mycelium</tissue>
    </source>
</reference>
<dbReference type="Proteomes" id="UP000265663">
    <property type="component" value="Unassembled WGS sequence"/>
</dbReference>
<organism evidence="1 2">
    <name type="scientific">Pyrenophora seminiperda CCB06</name>
    <dbReference type="NCBI Taxonomy" id="1302712"/>
    <lineage>
        <taxon>Eukaryota</taxon>
        <taxon>Fungi</taxon>
        <taxon>Dikarya</taxon>
        <taxon>Ascomycota</taxon>
        <taxon>Pezizomycotina</taxon>
        <taxon>Dothideomycetes</taxon>
        <taxon>Pleosporomycetidae</taxon>
        <taxon>Pleosporales</taxon>
        <taxon>Pleosporineae</taxon>
        <taxon>Pleosporaceae</taxon>
        <taxon>Pyrenophora</taxon>
    </lineage>
</organism>
<keyword evidence="2" id="KW-1185">Reference proteome</keyword>
<dbReference type="EMBL" id="KE747814">
    <property type="protein sequence ID" value="RMZ68253.1"/>
    <property type="molecule type" value="Genomic_DNA"/>
</dbReference>
<sequence length="107" mass="11865">MTCATTKHKPTFESHYIPEIMPSQCAHCYSSCRASARAQRSALKSACMTGAADLLYIRACQLGLPIRTAFLLEQMVVTIVCHLDLVLRLMAAIRERGLFEVETGKSM</sequence>
<protein>
    <submittedName>
        <fullName evidence="1">Uncharacterized protein</fullName>
    </submittedName>
</protein>
<evidence type="ECO:0000313" key="2">
    <source>
        <dbReference type="Proteomes" id="UP000265663"/>
    </source>
</evidence>
<evidence type="ECO:0000313" key="1">
    <source>
        <dbReference type="EMBL" id="RMZ68253.1"/>
    </source>
</evidence>
<name>A0A3M7M175_9PLEO</name>
<proteinExistence type="predicted"/>
<gene>
    <name evidence="1" type="ORF">GMOD_00004469</name>
</gene>
<accession>A0A3M7M175</accession>